<dbReference type="InterPro" id="IPR012337">
    <property type="entry name" value="RNaseH-like_sf"/>
</dbReference>
<keyword evidence="2" id="KW-1185">Reference proteome</keyword>
<dbReference type="Proteomes" id="UP001147733">
    <property type="component" value="Unassembled WGS sequence"/>
</dbReference>
<evidence type="ECO:0000313" key="1">
    <source>
        <dbReference type="EMBL" id="KAJ5222194.1"/>
    </source>
</evidence>
<dbReference type="CDD" id="cd09276">
    <property type="entry name" value="Rnase_HI_RT_non_LTR"/>
    <property type="match status" value="1"/>
</dbReference>
<dbReference type="GeneID" id="81386519"/>
<dbReference type="OrthoDB" id="4368687at2759"/>
<keyword evidence="1" id="KW-0808">Transferase</keyword>
<evidence type="ECO:0000313" key="2">
    <source>
        <dbReference type="Proteomes" id="UP001147733"/>
    </source>
</evidence>
<accession>A0A9W9NLM5</accession>
<dbReference type="Gene3D" id="3.30.420.10">
    <property type="entry name" value="Ribonuclease H-like superfamily/Ribonuclease H"/>
    <property type="match status" value="1"/>
</dbReference>
<proteinExistence type="predicted"/>
<comment type="caution">
    <text evidence="1">The sequence shown here is derived from an EMBL/GenBank/DDBJ whole genome shotgun (WGS) entry which is preliminary data.</text>
</comment>
<gene>
    <name evidence="1" type="ORF">N7469_008434</name>
</gene>
<dbReference type="SUPFAM" id="SSF53098">
    <property type="entry name" value="Ribonuclease H-like"/>
    <property type="match status" value="1"/>
</dbReference>
<dbReference type="PANTHER" id="PTHR33332">
    <property type="entry name" value="REVERSE TRANSCRIPTASE DOMAIN-CONTAINING PROTEIN"/>
    <property type="match status" value="1"/>
</dbReference>
<keyword evidence="1" id="KW-0548">Nucleotidyltransferase</keyword>
<reference evidence="1" key="1">
    <citation type="submission" date="2022-11" db="EMBL/GenBank/DDBJ databases">
        <authorList>
            <person name="Petersen C."/>
        </authorList>
    </citation>
    <scope>NUCLEOTIDE SEQUENCE</scope>
    <source>
        <strain evidence="1">IBT 23319</strain>
    </source>
</reference>
<dbReference type="AlphaFoldDB" id="A0A9W9NLM5"/>
<protein>
    <submittedName>
        <fullName evidence="1">Reverse transcriptase</fullName>
    </submittedName>
</protein>
<dbReference type="EMBL" id="JAPQKT010000008">
    <property type="protein sequence ID" value="KAJ5222194.1"/>
    <property type="molecule type" value="Genomic_DNA"/>
</dbReference>
<dbReference type="GO" id="GO:0003676">
    <property type="term" value="F:nucleic acid binding"/>
    <property type="evidence" value="ECO:0007669"/>
    <property type="project" value="InterPro"/>
</dbReference>
<dbReference type="GO" id="GO:0003964">
    <property type="term" value="F:RNA-directed DNA polymerase activity"/>
    <property type="evidence" value="ECO:0007669"/>
    <property type="project" value="UniProtKB-KW"/>
</dbReference>
<dbReference type="InterPro" id="IPR036397">
    <property type="entry name" value="RNaseH_sf"/>
</dbReference>
<sequence length="580" mass="66741">MSLSQPIIATKVPNKGLSSQIKLRVGHWERKLPPRIEEWARRTGSCFAAEKTELIHITRKRGVHLQGHITFNGTDIKPSPTAKLLGVVFDQGLRWKEHIQQAIKRATKTTLALSGLRHLRPEQMRQLYQTYVAPIVDYASTVWHDPLRDKVYLRHLNTVQQRVLIRILSVFRTVATAMLEVEAHILLTHLRLRYRAQRTIARLHTLSRDYSIWNVLSRARNHRNNVGLYARFFLAEVLKTIDIDRLNELETIDLSREIAETVRNATDIVVYSDASGRKDHLGATVVIFNDDDKATESQQIQVGPMNRWSVHIAELIGIFYAVNIVYKLVYQCSSTGNSIYTTATILCNSRSVLQAIQNVKNKSGQQIVYAILQAVSEVQTKYIILWLQWTLGHCENAGNDTADRLAKNTAQPDKSHTFRLLLTRENIFIRDRIYAQWRQEWKSSIKDLHLQRIDDTLPARYTRKLYGNLPRNRAYLLTQLHTGHNWLSIYAKKFGFRDDDLCEYGAHETVSHILLVCPKLRGLRMKLRSKLERVLNSIPSLLRGSTEDEKGNPDIVSRSKAVQAVLDFAETSQRFRSHAP</sequence>
<keyword evidence="1" id="KW-0695">RNA-directed DNA polymerase</keyword>
<organism evidence="1 2">
    <name type="scientific">Penicillium citrinum</name>
    <dbReference type="NCBI Taxonomy" id="5077"/>
    <lineage>
        <taxon>Eukaryota</taxon>
        <taxon>Fungi</taxon>
        <taxon>Dikarya</taxon>
        <taxon>Ascomycota</taxon>
        <taxon>Pezizomycotina</taxon>
        <taxon>Eurotiomycetes</taxon>
        <taxon>Eurotiomycetidae</taxon>
        <taxon>Eurotiales</taxon>
        <taxon>Aspergillaceae</taxon>
        <taxon>Penicillium</taxon>
    </lineage>
</organism>
<reference evidence="1" key="2">
    <citation type="journal article" date="2023" name="IMA Fungus">
        <title>Comparative genomic study of the Penicillium genus elucidates a diverse pangenome and 15 lateral gene transfer events.</title>
        <authorList>
            <person name="Petersen C."/>
            <person name="Sorensen T."/>
            <person name="Nielsen M.R."/>
            <person name="Sondergaard T.E."/>
            <person name="Sorensen J.L."/>
            <person name="Fitzpatrick D.A."/>
            <person name="Frisvad J.C."/>
            <person name="Nielsen K.L."/>
        </authorList>
    </citation>
    <scope>NUCLEOTIDE SEQUENCE</scope>
    <source>
        <strain evidence="1">IBT 23319</strain>
    </source>
</reference>
<dbReference type="RefSeq" id="XP_056497117.1">
    <property type="nucleotide sequence ID" value="XM_056647352.1"/>
</dbReference>
<name>A0A9W9NLM5_PENCI</name>